<dbReference type="Proteomes" id="UP000266552">
    <property type="component" value="Chromosome"/>
</dbReference>
<keyword evidence="2" id="KW-1185">Reference proteome</keyword>
<proteinExistence type="predicted"/>
<protein>
    <recommendedName>
        <fullName evidence="3">SAF domain-containing protein</fullName>
    </recommendedName>
</protein>
<name>A0A385TP47_PAELA</name>
<dbReference type="KEGG" id="plw:D5F53_24335"/>
<evidence type="ECO:0000313" key="2">
    <source>
        <dbReference type="Proteomes" id="UP000266552"/>
    </source>
</evidence>
<gene>
    <name evidence="1" type="ORF">D5F53_24335</name>
</gene>
<evidence type="ECO:0000313" key="1">
    <source>
        <dbReference type="EMBL" id="AYB46230.1"/>
    </source>
</evidence>
<organism evidence="1 2">
    <name type="scientific">Paenibacillus lautus</name>
    <name type="common">Bacillus lautus</name>
    <dbReference type="NCBI Taxonomy" id="1401"/>
    <lineage>
        <taxon>Bacteria</taxon>
        <taxon>Bacillati</taxon>
        <taxon>Bacillota</taxon>
        <taxon>Bacilli</taxon>
        <taxon>Bacillales</taxon>
        <taxon>Paenibacillaceae</taxon>
        <taxon>Paenibacillus</taxon>
    </lineage>
</organism>
<sequence>MDKIMTVSLAFDHKEEGTILVGVNPELDSLSYPEIESKIGDRIILKHDDHETIHEVRSIQISNSMANKKNIGISVGKNITTKDIQVGSVVYSHK</sequence>
<evidence type="ECO:0008006" key="3">
    <source>
        <dbReference type="Google" id="ProtNLM"/>
    </source>
</evidence>
<reference evidence="1 2" key="1">
    <citation type="submission" date="2018-09" db="EMBL/GenBank/DDBJ databases">
        <title>Genome Sequence of Paenibacillus lautus Strain E7593-69, Azo Dye-Degrading Bacteria, Isolated from Commercial Tattoo Inks.</title>
        <authorList>
            <person name="Nho S.W."/>
            <person name="Kim S.-J."/>
            <person name="Kweon O."/>
            <person name="Cerniglia C.E."/>
        </authorList>
    </citation>
    <scope>NUCLEOTIDE SEQUENCE [LARGE SCALE GENOMIC DNA]</scope>
    <source>
        <strain evidence="1 2">E7593-69</strain>
    </source>
</reference>
<dbReference type="RefSeq" id="WP_119849850.1">
    <property type="nucleotide sequence ID" value="NZ_CP032412.1"/>
</dbReference>
<dbReference type="EMBL" id="CP032412">
    <property type="protein sequence ID" value="AYB46230.1"/>
    <property type="molecule type" value="Genomic_DNA"/>
</dbReference>
<dbReference type="AlphaFoldDB" id="A0A385TP47"/>
<accession>A0A385TP47</accession>